<comment type="caution">
    <text evidence="4">The sequence shown here is derived from an EMBL/GenBank/DDBJ whole genome shotgun (WGS) entry which is preliminary data.</text>
</comment>
<dbReference type="InterPro" id="IPR018702">
    <property type="entry name" value="DUF2207"/>
</dbReference>
<dbReference type="InterPro" id="IPR048389">
    <property type="entry name" value="YciQ-like_C"/>
</dbReference>
<dbReference type="RefSeq" id="WP_042680434.1">
    <property type="nucleotide sequence ID" value="NZ_CABKTM010000019.1"/>
</dbReference>
<keyword evidence="5" id="KW-1185">Reference proteome</keyword>
<dbReference type="Proteomes" id="UP001142078">
    <property type="component" value="Unassembled WGS sequence"/>
</dbReference>
<feature type="domain" description="Predicted membrane protein YciQ-like C-terminal" evidence="3">
    <location>
        <begin position="304"/>
        <end position="523"/>
    </location>
</feature>
<dbReference type="Pfam" id="PF20990">
    <property type="entry name" value="DUF2207_C"/>
    <property type="match status" value="1"/>
</dbReference>
<sequence>MCKIENFIKKISIVSLIFIVLLSFPLKIHADDSISISRWLIESELLENGDLYIEEYITFDLTKKFNNVFREIVFNKYNEINNIKVYEILEGKEIEYGKTNDKKKADSGVFDLETNKNKKIIYIYSHSKGDKKTFKIQYTIKNLAKKYKDTGELKYQFLGEDNEIPIDFFSVNIKLPQNKDNRVKVFSHGPLNSTINFKDENLIHIETEDIPKNTFIEGRVLFPNKFIPKSSNSSDQNVYDKILNEENNLIKEMENKKIQKNKIIKILTYTSLITTGIGIIGLILLISILRRKVNVHEKINSNIIPEDITPAVACYLTLSYKNINIIIATILDLVRKNYLKIEEKPANLNIIKVENENDQLLEHEVFFINWIINNIGTGNSVDIESIGQYSRNYSDKFLDDFNTWQSLAKKETEKRGYFNTKVRRCGHLLAIISFIFFIISIATLAYGVIYGLFPLIISIITFIYGLTLLSRKTDEGHIEYKKWKKFIKHMKNTKKIDITEEYLIYPLDMTLIYALAFGIDKNLLYKFKNSISDIQLIKNPWMYWCLFSENRNILYESVEKAFKPVLNHNNNSIGNRKKFSKKKVDNI</sequence>
<feature type="transmembrane region" description="Helical" evidence="1">
    <location>
        <begin position="266"/>
        <end position="289"/>
    </location>
</feature>
<keyword evidence="1" id="KW-0812">Transmembrane</keyword>
<evidence type="ECO:0000256" key="1">
    <source>
        <dbReference type="SAM" id="Phobius"/>
    </source>
</evidence>
<organism evidence="4 5">
    <name type="scientific">Anaerosalibacter massiliensis</name>
    <dbReference type="NCBI Taxonomy" id="1347392"/>
    <lineage>
        <taxon>Bacteria</taxon>
        <taxon>Bacillati</taxon>
        <taxon>Bacillota</taxon>
        <taxon>Tissierellia</taxon>
        <taxon>Tissierellales</taxon>
        <taxon>Sporanaerobacteraceae</taxon>
        <taxon>Anaerosalibacter</taxon>
    </lineage>
</organism>
<feature type="transmembrane region" description="Helical" evidence="1">
    <location>
        <begin position="452"/>
        <end position="469"/>
    </location>
</feature>
<dbReference type="EMBL" id="JANJZL010000003">
    <property type="protein sequence ID" value="MCR2043639.1"/>
    <property type="molecule type" value="Genomic_DNA"/>
</dbReference>
<feature type="transmembrane region" description="Helical" evidence="1">
    <location>
        <begin position="425"/>
        <end position="446"/>
    </location>
</feature>
<evidence type="ECO:0000313" key="5">
    <source>
        <dbReference type="Proteomes" id="UP001142078"/>
    </source>
</evidence>
<dbReference type="OrthoDB" id="5507254at2"/>
<name>A0A9X2MHB5_9FIRM</name>
<keyword evidence="1" id="KW-0472">Membrane</keyword>
<dbReference type="AlphaFoldDB" id="A0A9X2MHB5"/>
<proteinExistence type="predicted"/>
<keyword evidence="1" id="KW-1133">Transmembrane helix</keyword>
<evidence type="ECO:0000259" key="3">
    <source>
        <dbReference type="Pfam" id="PF20990"/>
    </source>
</evidence>
<reference evidence="4" key="1">
    <citation type="submission" date="2022-07" db="EMBL/GenBank/DDBJ databases">
        <title>Enhanced cultured diversity of the mouse gut microbiota enables custom-made synthetic communities.</title>
        <authorList>
            <person name="Afrizal A."/>
        </authorList>
    </citation>
    <scope>NUCLEOTIDE SEQUENCE</scope>
    <source>
        <strain evidence="4">DSM 29482</strain>
    </source>
</reference>
<dbReference type="Pfam" id="PF09972">
    <property type="entry name" value="DUF2207"/>
    <property type="match status" value="1"/>
</dbReference>
<feature type="domain" description="DUF2207" evidence="2">
    <location>
        <begin position="36"/>
        <end position="222"/>
    </location>
</feature>
<accession>A0A9X2MHB5</accession>
<protein>
    <submittedName>
        <fullName evidence="4">DUF2207 domain-containing protein</fullName>
    </submittedName>
</protein>
<evidence type="ECO:0000259" key="2">
    <source>
        <dbReference type="Pfam" id="PF09972"/>
    </source>
</evidence>
<evidence type="ECO:0000313" key="4">
    <source>
        <dbReference type="EMBL" id="MCR2043639.1"/>
    </source>
</evidence>
<gene>
    <name evidence="4" type="ORF">NSA23_05840</name>
</gene>